<evidence type="ECO:0000259" key="3">
    <source>
        <dbReference type="Pfam" id="PF20530"/>
    </source>
</evidence>
<feature type="transmembrane region" description="Helical" evidence="2">
    <location>
        <begin position="150"/>
        <end position="173"/>
    </location>
</feature>
<feature type="region of interest" description="Disordered" evidence="1">
    <location>
        <begin position="1"/>
        <end position="23"/>
    </location>
</feature>
<evidence type="ECO:0000313" key="5">
    <source>
        <dbReference type="Proteomes" id="UP000660885"/>
    </source>
</evidence>
<comment type="caution">
    <text evidence="4">The sequence shown here is derived from an EMBL/GenBank/DDBJ whole genome shotgun (WGS) entry which is preliminary data.</text>
</comment>
<proteinExistence type="predicted"/>
<dbReference type="EMBL" id="JAETWB010000037">
    <property type="protein sequence ID" value="MBL6081803.1"/>
    <property type="molecule type" value="Genomic_DNA"/>
</dbReference>
<evidence type="ECO:0000256" key="1">
    <source>
        <dbReference type="SAM" id="MobiDB-lite"/>
    </source>
</evidence>
<feature type="domain" description="DUF6745" evidence="3">
    <location>
        <begin position="382"/>
        <end position="473"/>
    </location>
</feature>
<keyword evidence="2" id="KW-0812">Transmembrane</keyword>
<gene>
    <name evidence="4" type="ORF">JMJ56_27855</name>
</gene>
<dbReference type="RefSeq" id="WP_202835018.1">
    <property type="nucleotide sequence ID" value="NZ_JAETWB010000037.1"/>
</dbReference>
<protein>
    <recommendedName>
        <fullName evidence="3">DUF6745 domain-containing protein</fullName>
    </recommendedName>
</protein>
<keyword evidence="2" id="KW-1133">Transmembrane helix</keyword>
<feature type="transmembrane region" description="Helical" evidence="2">
    <location>
        <begin position="124"/>
        <end position="144"/>
    </location>
</feature>
<name>A0ABS1UAT6_9PROT</name>
<sequence length="474" mass="50583">MARPGSRRIAVDNPLGPISTSRTNPTTAAVEDFYSACHLCPPAVLVARDAAHFGRLAAQITRSFGFVEVMGCLMLGMVLLVMLTPPAGDGIAAAYGALMALLLPWFVASRLVHRGNGVVLGEALLRVLLSLLVGAAVIGVARLAGAEHRIAFRAAGLAMGAGVCLQLALLPLVPCFVRWRLRRTVHTGSRLLPWSIILRGARRADAVVTARLASALDDVDQTHGGRGLRGHRGQTQWAMQSAIMEGVQSQSVWSSDIGLVLGQSVGYSTDPAARVGALTSTGIDPASLPRVLRAAGDLDRRAEAVAAFHGVAVVLPAGASPTSTPAAVTLRPNRRSNRLPWREALRWLDNAPGVALAVDLAPSDGLADWILAHRLTWLPEVERRTPAIRVLGVERVVAALRLRPVHEDEYGRLYQVGRREVPSTFVAVRDRVLGADGTPLEHWIAVPPHAATAREAVAWSFGMGETEYQPAREA</sequence>
<reference evidence="4 5" key="1">
    <citation type="submission" date="2021-01" db="EMBL/GenBank/DDBJ databases">
        <title>Belnapia mucosa sp. nov. and Belnapia arida sp. nov., isolated from the Tabernas Desert (Almeria, Spain).</title>
        <authorList>
            <person name="Molina-Menor E."/>
            <person name="Vidal-Verdu A."/>
            <person name="Calonge A."/>
            <person name="Satari L."/>
            <person name="Pereto J."/>
            <person name="Porcar M."/>
        </authorList>
    </citation>
    <scope>NUCLEOTIDE SEQUENCE [LARGE SCALE GENOMIC DNA]</scope>
    <source>
        <strain evidence="4 5">T18</strain>
    </source>
</reference>
<dbReference type="InterPro" id="IPR046633">
    <property type="entry name" value="DUF6745"/>
</dbReference>
<evidence type="ECO:0000313" key="4">
    <source>
        <dbReference type="EMBL" id="MBL6081803.1"/>
    </source>
</evidence>
<accession>A0ABS1UAT6</accession>
<organism evidence="4 5">
    <name type="scientific">Belnapia arida</name>
    <dbReference type="NCBI Taxonomy" id="2804533"/>
    <lineage>
        <taxon>Bacteria</taxon>
        <taxon>Pseudomonadati</taxon>
        <taxon>Pseudomonadota</taxon>
        <taxon>Alphaproteobacteria</taxon>
        <taxon>Acetobacterales</taxon>
        <taxon>Roseomonadaceae</taxon>
        <taxon>Belnapia</taxon>
    </lineage>
</organism>
<dbReference type="Proteomes" id="UP000660885">
    <property type="component" value="Unassembled WGS sequence"/>
</dbReference>
<dbReference type="Pfam" id="PF20530">
    <property type="entry name" value="DUF6745"/>
    <property type="match status" value="1"/>
</dbReference>
<feature type="transmembrane region" description="Helical" evidence="2">
    <location>
        <begin position="64"/>
        <end position="84"/>
    </location>
</feature>
<evidence type="ECO:0000256" key="2">
    <source>
        <dbReference type="SAM" id="Phobius"/>
    </source>
</evidence>
<keyword evidence="5" id="KW-1185">Reference proteome</keyword>
<feature type="transmembrane region" description="Helical" evidence="2">
    <location>
        <begin position="90"/>
        <end position="112"/>
    </location>
</feature>
<keyword evidence="2" id="KW-0472">Membrane</keyword>